<keyword evidence="5" id="KW-1185">Reference proteome</keyword>
<dbReference type="Gene3D" id="1.10.357.10">
    <property type="entry name" value="Tetracycline Repressor, domain 2"/>
    <property type="match status" value="1"/>
</dbReference>
<gene>
    <name evidence="4" type="ORF">ACFOW6_17385</name>
</gene>
<evidence type="ECO:0000259" key="3">
    <source>
        <dbReference type="PROSITE" id="PS50977"/>
    </source>
</evidence>
<dbReference type="PROSITE" id="PS50977">
    <property type="entry name" value="HTH_TETR_2"/>
    <property type="match status" value="1"/>
</dbReference>
<comment type="caution">
    <text evidence="4">The sequence shown here is derived from an EMBL/GenBank/DDBJ whole genome shotgun (WGS) entry which is preliminary data.</text>
</comment>
<dbReference type="PRINTS" id="PR00455">
    <property type="entry name" value="HTHTETR"/>
</dbReference>
<sequence length="209" mass="23287">MDQALPELNNPPKTRRGARTVRKLLDAAQEEFGSKGFHEASVAGITSAAGTAQGTFYIYFASKEELFRTLVFDLGRRLRDFLTENVDETTDRLTAEAQGMEAFIRFVRLYPDLYRIVLEAQFVDPEAFRLYFQDFGAAYRARCEAAATRGEIRVQDADAESWALMGISLFLGLRYGIWEAERDPGPVVASVMDMIANGLKPRPGEGGTA</sequence>
<dbReference type="InterPro" id="IPR050109">
    <property type="entry name" value="HTH-type_TetR-like_transc_reg"/>
</dbReference>
<reference evidence="5" key="1">
    <citation type="journal article" date="2019" name="Int. J. Syst. Evol. Microbiol.">
        <title>The Global Catalogue of Microorganisms (GCM) 10K type strain sequencing project: providing services to taxonomists for standard genome sequencing and annotation.</title>
        <authorList>
            <consortium name="The Broad Institute Genomics Platform"/>
            <consortium name="The Broad Institute Genome Sequencing Center for Infectious Disease"/>
            <person name="Wu L."/>
            <person name="Ma J."/>
        </authorList>
    </citation>
    <scope>NUCLEOTIDE SEQUENCE [LARGE SCALE GENOMIC DNA]</scope>
    <source>
        <strain evidence="5">CECT 8472</strain>
    </source>
</reference>
<accession>A0ABV8UQZ3</accession>
<dbReference type="PANTHER" id="PTHR30055">
    <property type="entry name" value="HTH-TYPE TRANSCRIPTIONAL REGULATOR RUTR"/>
    <property type="match status" value="1"/>
</dbReference>
<dbReference type="Gene3D" id="1.10.10.60">
    <property type="entry name" value="Homeodomain-like"/>
    <property type="match status" value="1"/>
</dbReference>
<dbReference type="InterPro" id="IPR036271">
    <property type="entry name" value="Tet_transcr_reg_TetR-rel_C_sf"/>
</dbReference>
<name>A0ABV8UQZ3_9PROT</name>
<dbReference type="RefSeq" id="WP_382423699.1">
    <property type="nucleotide sequence ID" value="NZ_JBHSCW010000011.1"/>
</dbReference>
<feature type="DNA-binding region" description="H-T-H motif" evidence="2">
    <location>
        <begin position="41"/>
        <end position="60"/>
    </location>
</feature>
<proteinExistence type="predicted"/>
<dbReference type="Pfam" id="PF00440">
    <property type="entry name" value="TetR_N"/>
    <property type="match status" value="1"/>
</dbReference>
<organism evidence="4 5">
    <name type="scientific">Fodinicurvata halophila</name>
    <dbReference type="NCBI Taxonomy" id="1419723"/>
    <lineage>
        <taxon>Bacteria</taxon>
        <taxon>Pseudomonadati</taxon>
        <taxon>Pseudomonadota</taxon>
        <taxon>Alphaproteobacteria</taxon>
        <taxon>Rhodospirillales</taxon>
        <taxon>Rhodovibrionaceae</taxon>
        <taxon>Fodinicurvata</taxon>
    </lineage>
</organism>
<feature type="domain" description="HTH tetR-type" evidence="3">
    <location>
        <begin position="18"/>
        <end position="78"/>
    </location>
</feature>
<dbReference type="SUPFAM" id="SSF46689">
    <property type="entry name" value="Homeodomain-like"/>
    <property type="match status" value="1"/>
</dbReference>
<dbReference type="InterPro" id="IPR009057">
    <property type="entry name" value="Homeodomain-like_sf"/>
</dbReference>
<dbReference type="SUPFAM" id="SSF48498">
    <property type="entry name" value="Tetracyclin repressor-like, C-terminal domain"/>
    <property type="match status" value="1"/>
</dbReference>
<dbReference type="EMBL" id="JBHSCW010000011">
    <property type="protein sequence ID" value="MFC4353325.1"/>
    <property type="molecule type" value="Genomic_DNA"/>
</dbReference>
<dbReference type="InterPro" id="IPR001647">
    <property type="entry name" value="HTH_TetR"/>
</dbReference>
<evidence type="ECO:0000313" key="4">
    <source>
        <dbReference type="EMBL" id="MFC4353325.1"/>
    </source>
</evidence>
<dbReference type="PANTHER" id="PTHR30055:SF226">
    <property type="entry name" value="HTH-TYPE TRANSCRIPTIONAL REGULATOR PKSA"/>
    <property type="match status" value="1"/>
</dbReference>
<dbReference type="Proteomes" id="UP001595799">
    <property type="component" value="Unassembled WGS sequence"/>
</dbReference>
<evidence type="ECO:0000256" key="2">
    <source>
        <dbReference type="PROSITE-ProRule" id="PRU00335"/>
    </source>
</evidence>
<keyword evidence="1 2" id="KW-0238">DNA-binding</keyword>
<evidence type="ECO:0000256" key="1">
    <source>
        <dbReference type="ARBA" id="ARBA00023125"/>
    </source>
</evidence>
<evidence type="ECO:0000313" key="5">
    <source>
        <dbReference type="Proteomes" id="UP001595799"/>
    </source>
</evidence>
<protein>
    <submittedName>
        <fullName evidence="4">TetR/AcrR family transcriptional regulator</fullName>
    </submittedName>
</protein>